<proteinExistence type="predicted"/>
<dbReference type="InterPro" id="IPR044894">
    <property type="entry name" value="TubC_N_sf"/>
</dbReference>
<dbReference type="InterPro" id="IPR023213">
    <property type="entry name" value="CAT-like_dom_sf"/>
</dbReference>
<dbReference type="Gene3D" id="3.30.559.10">
    <property type="entry name" value="Chloramphenicol acetyltransferase-like domain"/>
    <property type="match status" value="2"/>
</dbReference>
<dbReference type="InterPro" id="IPR000873">
    <property type="entry name" value="AMP-dep_synth/lig_dom"/>
</dbReference>
<reference evidence="5 6" key="1">
    <citation type="submission" date="2019-02" db="EMBL/GenBank/DDBJ databases">
        <authorList>
            <person name="Goldberg S.R."/>
            <person name="Haltli B.A."/>
            <person name="Correa H."/>
            <person name="Russell K.G."/>
        </authorList>
    </citation>
    <scope>NUCLEOTIDE SEQUENCE [LARGE SCALE GENOMIC DNA]</scope>
    <source>
        <strain evidence="5 6">JCM 16186</strain>
    </source>
</reference>
<evidence type="ECO:0000259" key="4">
    <source>
        <dbReference type="PROSITE" id="PS50075"/>
    </source>
</evidence>
<name>A0ABW9RK45_9BACT</name>
<dbReference type="InterPro" id="IPR020845">
    <property type="entry name" value="AMP-binding_CS"/>
</dbReference>
<dbReference type="PROSITE" id="PS00455">
    <property type="entry name" value="AMP_BINDING"/>
    <property type="match status" value="1"/>
</dbReference>
<evidence type="ECO:0000256" key="3">
    <source>
        <dbReference type="ARBA" id="ARBA00022553"/>
    </source>
</evidence>
<comment type="cofactor">
    <cofactor evidence="1">
        <name>pantetheine 4'-phosphate</name>
        <dbReference type="ChEBI" id="CHEBI:47942"/>
    </cofactor>
</comment>
<dbReference type="SUPFAM" id="SSF56801">
    <property type="entry name" value="Acetyl-CoA synthetase-like"/>
    <property type="match status" value="1"/>
</dbReference>
<gene>
    <name evidence="5" type="ORF">E1163_05860</name>
</gene>
<dbReference type="Pfam" id="PF00668">
    <property type="entry name" value="Condensation"/>
    <property type="match status" value="2"/>
</dbReference>
<sequence>MINMFMHPTDHIKKLRDIGVTLVLHDEGLKVIGLTKNLTPDLLQEIRDNKQELISFLKRATSAFDDKNIKKASRKPRYPLGQQQEILYLINKLDPHSVSYNLPSCYEFKGQIDVDKIESIFQLILERHNSLRTYFEENQEGVFQYILESIDFRVERGELKDVESYYPIIDSFIKPFNLKEAPLLRVKVVKLGKEKGLILFDTHHIVVDGRSQELIVQEFISLYNGLESRPVKFQFTDYSEWQRSNAYLAHFNEHRAYWLNEYEDRVEYLKLATLKASKDKQEVKGNYISFVVGNKEINRVDYLVRRLGVTRFTVLFSVYSAFLYLISRQSKFAVGTPSNGRMQKEWDGVIGMFVNTLAIKMDIDKNHTFESFVLKVSEKISSALDNQSYPVEEIAKELKIPVEKGKSPLFNIWFFYNESFDSSVKLADAILTKITHRPKYVKWDLILECIERNDKLEFLFSYPDNRFSQQSISYYVQLFKRIFKSVLRDSGQLLNEIALLNKEEKASITVDFNNTEKEIDKNKTVIDLIIETALKFPNKTAVKYGDQSISYLELNRQSDCIAKRLLNDGVSKNDIVGIMLERSIELITTILGVLKSGAGYLPLNPTDPVDRISFILENSNCKLLVTESAFSGSIEDERIKIITSDQLAGQNEVIEPQNVNLSKVDKTAYVIYTSGTTGLPKGVNVGHGSLNNYVNWASKQYVNDQRCDFALYTSVFFDMVITSIFVPLISGNCIHIYRHDDNDFLLDDILIDNQVQVIKLTPTQLGLLVEQDELKKKLTNALDSSLMSIIVGGEYFSAELASKASQFFPKSINIYNEYGPTEATVGCMIHRFSDKDKNKASVPIGKPIDNVQLFVLDDFLRPLPFGIPGELYISGEALALGYISSEKLNNEKFIESPFIKGRKLYKTGDIVVMSQELILEYIGRVDDQVKIRGYRVETGEIENNILKLRDIDSCAVITKNDSKGEAQLHAYFISKRPVDQLTLRTELSRSLPAYMIPSIITPIDKLPTTASGKVDKAALAEYSLLREGKQPLSELEKRMFLLWKEVLGVDTFGIDEDFYHIGGDSIRAIRLISKINKEFKIKIGVKDLFNNPTIEAIIRVLLSFENNNPLSKERNIVLNEFNTLKEAYLLENADKLEVEDVFPVSDIQVGMIFHTLKDPESTFYHDQMVHQAYYENFDIGLFSKAFDLLCNKHASLRTFFDVLSDETPVQVVLEKVYESLGYYDIKHLEVNEQKKYIQEYLDNDLKSPFDVF</sequence>
<dbReference type="NCBIfam" id="TIGR01733">
    <property type="entry name" value="AA-adenyl-dom"/>
    <property type="match status" value="1"/>
</dbReference>
<dbReference type="Pfam" id="PF00550">
    <property type="entry name" value="PP-binding"/>
    <property type="match status" value="1"/>
</dbReference>
<dbReference type="Gene3D" id="3.30.559.30">
    <property type="entry name" value="Nonribosomal peptide synthetase, condensation domain"/>
    <property type="match status" value="1"/>
</dbReference>
<organism evidence="5 6">
    <name type="scientific">Fulvivirga kasyanovii</name>
    <dbReference type="NCBI Taxonomy" id="396812"/>
    <lineage>
        <taxon>Bacteria</taxon>
        <taxon>Pseudomonadati</taxon>
        <taxon>Bacteroidota</taxon>
        <taxon>Cytophagia</taxon>
        <taxon>Cytophagales</taxon>
        <taxon>Fulvivirgaceae</taxon>
        <taxon>Fulvivirga</taxon>
    </lineage>
</organism>
<dbReference type="EMBL" id="SMLW01000418">
    <property type="protein sequence ID" value="MTI24467.1"/>
    <property type="molecule type" value="Genomic_DNA"/>
</dbReference>
<keyword evidence="2" id="KW-0596">Phosphopantetheine</keyword>
<evidence type="ECO:0000313" key="5">
    <source>
        <dbReference type="EMBL" id="MTI24467.1"/>
    </source>
</evidence>
<comment type="caution">
    <text evidence="5">The sequence shown here is derived from an EMBL/GenBank/DDBJ whole genome shotgun (WGS) entry which is preliminary data.</text>
</comment>
<dbReference type="SUPFAM" id="SSF52777">
    <property type="entry name" value="CoA-dependent acyltransferases"/>
    <property type="match status" value="3"/>
</dbReference>
<feature type="domain" description="Carrier" evidence="4">
    <location>
        <begin position="1030"/>
        <end position="1105"/>
    </location>
</feature>
<dbReference type="InterPro" id="IPR045851">
    <property type="entry name" value="AMP-bd_C_sf"/>
</dbReference>
<dbReference type="InterPro" id="IPR010071">
    <property type="entry name" value="AA_adenyl_dom"/>
</dbReference>
<keyword evidence="3" id="KW-0597">Phosphoprotein</keyword>
<dbReference type="InterPro" id="IPR036736">
    <property type="entry name" value="ACP-like_sf"/>
</dbReference>
<accession>A0ABW9RK45</accession>
<dbReference type="Pfam" id="PF00501">
    <property type="entry name" value="AMP-binding"/>
    <property type="match status" value="1"/>
</dbReference>
<dbReference type="PANTHER" id="PTHR45527:SF1">
    <property type="entry name" value="FATTY ACID SYNTHASE"/>
    <property type="match status" value="1"/>
</dbReference>
<dbReference type="PROSITE" id="PS50075">
    <property type="entry name" value="CARRIER"/>
    <property type="match status" value="1"/>
</dbReference>
<dbReference type="PROSITE" id="PS00012">
    <property type="entry name" value="PHOSPHOPANTETHEINE"/>
    <property type="match status" value="1"/>
</dbReference>
<evidence type="ECO:0000256" key="1">
    <source>
        <dbReference type="ARBA" id="ARBA00001957"/>
    </source>
</evidence>
<dbReference type="InterPro" id="IPR006162">
    <property type="entry name" value="Ppantetheine_attach_site"/>
</dbReference>
<evidence type="ECO:0000313" key="6">
    <source>
        <dbReference type="Proteomes" id="UP000798808"/>
    </source>
</evidence>
<dbReference type="InterPro" id="IPR025110">
    <property type="entry name" value="AMP-bd_C"/>
</dbReference>
<protein>
    <submittedName>
        <fullName evidence="5">Amino acid adenylation domain-containing protein</fullName>
    </submittedName>
</protein>
<feature type="non-terminal residue" evidence="5">
    <location>
        <position position="1252"/>
    </location>
</feature>
<dbReference type="Gene3D" id="1.10.10.1830">
    <property type="entry name" value="Non-ribosomal peptide synthase, adenylation domain"/>
    <property type="match status" value="1"/>
</dbReference>
<dbReference type="InterPro" id="IPR009081">
    <property type="entry name" value="PP-bd_ACP"/>
</dbReference>
<dbReference type="Gene3D" id="2.30.38.10">
    <property type="entry name" value="Luciferase, Domain 3"/>
    <property type="match status" value="1"/>
</dbReference>
<dbReference type="PANTHER" id="PTHR45527">
    <property type="entry name" value="NONRIBOSOMAL PEPTIDE SYNTHETASE"/>
    <property type="match status" value="1"/>
</dbReference>
<keyword evidence="6" id="KW-1185">Reference proteome</keyword>
<dbReference type="Gene3D" id="3.30.300.30">
    <property type="match status" value="1"/>
</dbReference>
<evidence type="ECO:0000256" key="2">
    <source>
        <dbReference type="ARBA" id="ARBA00022450"/>
    </source>
</evidence>
<dbReference type="SUPFAM" id="SSF47336">
    <property type="entry name" value="ACP-like"/>
    <property type="match status" value="1"/>
</dbReference>
<dbReference type="Gene3D" id="1.10.1200.10">
    <property type="entry name" value="ACP-like"/>
    <property type="match status" value="1"/>
</dbReference>
<dbReference type="Pfam" id="PF13193">
    <property type="entry name" value="AMP-binding_C"/>
    <property type="match status" value="1"/>
</dbReference>
<dbReference type="Gene3D" id="3.40.50.980">
    <property type="match status" value="2"/>
</dbReference>
<dbReference type="InterPro" id="IPR001242">
    <property type="entry name" value="Condensation_dom"/>
</dbReference>
<dbReference type="Proteomes" id="UP000798808">
    <property type="component" value="Unassembled WGS sequence"/>
</dbReference>